<organism evidence="16 17">
    <name type="scientific">Lagenorhynchus acutus papillomavirus</name>
    <dbReference type="NCBI Taxonomy" id="706530"/>
    <lineage>
        <taxon>Viruses</taxon>
        <taxon>Monodnaviria</taxon>
        <taxon>Shotokuvirae</taxon>
        <taxon>Cossaviricota</taxon>
        <taxon>Papovaviricetes</taxon>
        <taxon>Zurhausenvirales</taxon>
        <taxon>Papillomaviridae</taxon>
        <taxon>Firstpapillomavirinae</taxon>
        <taxon>Upsilonpapillomavirus</taxon>
        <taxon>Upsilonpapillomavirus 1</taxon>
    </lineage>
</organism>
<evidence type="ECO:0000256" key="2">
    <source>
        <dbReference type="ARBA" id="ARBA00007794"/>
    </source>
</evidence>
<dbReference type="EMBL" id="GU117624">
    <property type="protein sequence ID" value="ADJ96361.1"/>
    <property type="molecule type" value="Genomic_DNA"/>
</dbReference>
<dbReference type="GO" id="GO:0003700">
    <property type="term" value="F:DNA-binding transcription factor activity"/>
    <property type="evidence" value="ECO:0007669"/>
    <property type="project" value="UniProtKB-UniRule"/>
</dbReference>
<evidence type="ECO:0000256" key="12">
    <source>
        <dbReference type="HAMAP-Rule" id="MF_04001"/>
    </source>
</evidence>
<dbReference type="InterPro" id="IPR035975">
    <property type="entry name" value="E2/EBNA1_C_sf"/>
</dbReference>
<dbReference type="GO" id="GO:0039693">
    <property type="term" value="P:viral DNA genome replication"/>
    <property type="evidence" value="ECO:0007669"/>
    <property type="project" value="UniProtKB-UniRule"/>
</dbReference>
<evidence type="ECO:0000259" key="15">
    <source>
        <dbReference type="Pfam" id="PF00511"/>
    </source>
</evidence>
<dbReference type="InterPro" id="IPR036050">
    <property type="entry name" value="Regulatory_protein_E2_N"/>
</dbReference>
<evidence type="ECO:0000256" key="1">
    <source>
        <dbReference type="ARBA" id="ARBA00004147"/>
    </source>
</evidence>
<feature type="compositionally biased region" description="Gly residues" evidence="13">
    <location>
        <begin position="304"/>
        <end position="313"/>
    </location>
</feature>
<evidence type="ECO:0000256" key="5">
    <source>
        <dbReference type="ARBA" id="ARBA00022553"/>
    </source>
</evidence>
<keyword evidence="9 12" id="KW-0238">DNA-binding</keyword>
<dbReference type="Pfam" id="PF00511">
    <property type="entry name" value="PPV_E2_C"/>
    <property type="match status" value="1"/>
</dbReference>
<evidence type="ECO:0000256" key="4">
    <source>
        <dbReference type="ARBA" id="ARBA00022518"/>
    </source>
</evidence>
<evidence type="ECO:0000313" key="16">
    <source>
        <dbReference type="EMBL" id="ADJ96361.1"/>
    </source>
</evidence>
<keyword evidence="8 12" id="KW-0805">Transcription regulation</keyword>
<dbReference type="InterPro" id="IPR042504">
    <property type="entry name" value="Regulatory_protein_E2_N_2"/>
</dbReference>
<comment type="function">
    <text evidence="12">Plays a role in the initiation of viral DNA replication. A dimer of E2 interacts with a dimer of E1 in order to improve specificity of E1 DNA binding activity. Once the complex recognizes and binds DNA at specific sites, the E2 dimer is removed from DNA. E2 also regulates viral transcription through binding to the E2RE response element (5'-ACCNNNNNNGGT-3') present in multiple copies in the regulatory regions of the viral genome. Activates or represses transcription depending on E2RE's position with regards to proximal promoter elements including the TATA-box. Repression occurs by sterically hindering the assembly of the transcription initiation complex.</text>
</comment>
<protein>
    <recommendedName>
        <fullName evidence="12">Regulatory protein E2</fullName>
    </recommendedName>
</protein>
<gene>
    <name evidence="12 16" type="primary">E2</name>
</gene>
<comment type="subunit">
    <text evidence="12">Binds DNA as homodimer. Interacts with protein E1; this interaction greatly increases E1 DNA-binding activity. Interacts with protein L1; this interaction enhances E2-dependent replication and transcription activation. Interacts with protein L2; this interaction inhibits E2 transcriptional activity but not DNA replication function E2. Interacts with protein E7; this interaction inhibits E7 oncogenic activity. Interacts with host TAF1; this interaction modulates E2-dependent transcriptional regulation. Interacts with host BRD4; this interaction mediates E2 transcriptional activation function. Additionally, the interaction with host BRD4 on mitotic chromosomes mediates tethering of the viral genome. Interacts with host TOPBP1; this interaction is required for optimal viral DNA replication.</text>
</comment>
<evidence type="ECO:0000256" key="3">
    <source>
        <dbReference type="ARBA" id="ARBA00022491"/>
    </source>
</evidence>
<comment type="PTM">
    <text evidence="12">Phosphorylated.</text>
</comment>
<evidence type="ECO:0000256" key="10">
    <source>
        <dbReference type="ARBA" id="ARBA00023159"/>
    </source>
</evidence>
<dbReference type="Gene3D" id="3.30.70.330">
    <property type="match status" value="1"/>
</dbReference>
<dbReference type="GO" id="GO:0006260">
    <property type="term" value="P:DNA replication"/>
    <property type="evidence" value="ECO:0007669"/>
    <property type="project" value="UniProtKB-KW"/>
</dbReference>
<evidence type="ECO:0000256" key="6">
    <source>
        <dbReference type="ARBA" id="ARBA00022562"/>
    </source>
</evidence>
<feature type="domain" description="Papillomavirus E2 C-terminal" evidence="15">
    <location>
        <begin position="336"/>
        <end position="410"/>
    </location>
</feature>
<comment type="caution">
    <text evidence="12">Lacks conserved residue(s) required for the propagation of feature annotation.</text>
</comment>
<reference evidence="16 17" key="1">
    <citation type="journal article" date="2011" name="Mol. Phylogenet. Evol.">
        <title>Modular organizations of novel cetacean papillomaviruses.</title>
        <authorList>
            <person name="Gottschling M."/>
            <person name="Bravo I.G."/>
            <person name="Schulz E."/>
            <person name="Bracho M.A."/>
            <person name="Deaville R."/>
            <person name="Jepson P.D."/>
            <person name="Bressem M.F."/>
            <person name="Stockfleth E."/>
            <person name="Nindl I."/>
        </authorList>
    </citation>
    <scope>NUCLEOTIDE SEQUENCE [LARGE SCALE GENOMIC DNA]</scope>
</reference>
<feature type="region of interest" description="DNA-binding domain" evidence="12">
    <location>
        <begin position="336"/>
        <end position="415"/>
    </location>
</feature>
<keyword evidence="10 12" id="KW-0010">Activator</keyword>
<keyword evidence="6 12" id="KW-1048">Host nucleus</keyword>
<dbReference type="InterPro" id="IPR012677">
    <property type="entry name" value="Nucleotide-bd_a/b_plait_sf"/>
</dbReference>
<keyword evidence="7 12" id="KW-0235">DNA replication</keyword>
<dbReference type="InterPro" id="IPR000427">
    <property type="entry name" value="Papillomavirus_E2_C"/>
</dbReference>
<dbReference type="HAMAP" id="MF_04001">
    <property type="entry name" value="PPV_E2"/>
    <property type="match status" value="1"/>
</dbReference>
<dbReference type="Gene3D" id="2.170.200.10">
    <property type="entry name" value="Papillomavirus E2 early protein domain"/>
    <property type="match status" value="1"/>
</dbReference>
<dbReference type="SUPFAM" id="SSF51332">
    <property type="entry name" value="E2 regulatory, transactivation domain"/>
    <property type="match status" value="1"/>
</dbReference>
<dbReference type="Pfam" id="PF00508">
    <property type="entry name" value="PPV_E2_N"/>
    <property type="match status" value="1"/>
</dbReference>
<evidence type="ECO:0000259" key="14">
    <source>
        <dbReference type="Pfam" id="PF00508"/>
    </source>
</evidence>
<keyword evidence="11 12" id="KW-0804">Transcription</keyword>
<comment type="similarity">
    <text evidence="12">Belongs to the papillomaviridae E2 protein family.</text>
</comment>
<feature type="compositionally biased region" description="Pro residues" evidence="13">
    <location>
        <begin position="251"/>
        <end position="285"/>
    </location>
</feature>
<keyword evidence="3 12" id="KW-0678">Repressor</keyword>
<comment type="subcellular location">
    <subcellularLocation>
        <location evidence="1 12">Host nucleus</location>
    </subcellularLocation>
</comment>
<dbReference type="GO" id="GO:0000166">
    <property type="term" value="F:nucleotide binding"/>
    <property type="evidence" value="ECO:0007669"/>
    <property type="project" value="UniProtKB-UniRule"/>
</dbReference>
<dbReference type="GO" id="GO:0006275">
    <property type="term" value="P:regulation of DNA replication"/>
    <property type="evidence" value="ECO:0007669"/>
    <property type="project" value="UniProtKB-UniRule"/>
</dbReference>
<keyword evidence="5 12" id="KW-0597">Phosphoprotein</keyword>
<evidence type="ECO:0000313" key="17">
    <source>
        <dbReference type="Proteomes" id="UP000138843"/>
    </source>
</evidence>
<dbReference type="GO" id="GO:0006351">
    <property type="term" value="P:DNA-templated transcription"/>
    <property type="evidence" value="ECO:0007669"/>
    <property type="project" value="UniProtKB-UniRule"/>
</dbReference>
<accession>F2VIS6</accession>
<comment type="similarity">
    <text evidence="2">Belongs to the papillomaviridae E8^E2C protein family.</text>
</comment>
<evidence type="ECO:0000256" key="8">
    <source>
        <dbReference type="ARBA" id="ARBA00023015"/>
    </source>
</evidence>
<evidence type="ECO:0000256" key="11">
    <source>
        <dbReference type="ARBA" id="ARBA00023163"/>
    </source>
</evidence>
<dbReference type="Proteomes" id="UP000138843">
    <property type="component" value="Segment"/>
</dbReference>
<keyword evidence="4 12" id="KW-0244">Early protein</keyword>
<dbReference type="GO" id="GO:0042025">
    <property type="term" value="C:host cell nucleus"/>
    <property type="evidence" value="ECO:0007669"/>
    <property type="project" value="UniProtKB-SubCell"/>
</dbReference>
<feature type="domain" description="Papillomavirus E2 N-terminal" evidence="14">
    <location>
        <begin position="8"/>
        <end position="204"/>
    </location>
</feature>
<feature type="compositionally biased region" description="Low complexity" evidence="13">
    <location>
        <begin position="208"/>
        <end position="217"/>
    </location>
</feature>
<sequence>MKETKDTMEVLCSRLDALQEQQMKLIETDDGDLENVLLYFGLLRKETMLLYAANERGHKKVGFTMVPNKKACEENAKKCIRMHLAVSSLLSSLFAKEKWFLSQVSYEMFQTPPVETFKKEGRTVTVTFDDDEQNSMEYVCWTRIYCQLPNGEWGCYCAVVCYEGIYYDVEGEKRFYVDFLSEALKYGTGEKWTVLYDGKAITDCTLVSSTSTTSPTSALGYPILSSTPGNPGGEPAHTKRRRKPQTRRLLGPPPSPPPSPPPGRPPPPRPPTPPPRPPATPPSPLATPGSAKRHRETSAAAGAEGRGGSGDSFGGVSECDCNRDSGKRRRTDPLIPCLLIGGGANQVKCLRHRLKVQFFGLYSNCSTTWSWVGHSGSTPNHRICVSFLNEEQRNIFLNFVPLPGTVTVAPAELPF</sequence>
<dbReference type="Gene3D" id="1.10.287.30">
    <property type="entry name" value="E2 (early) protein, N terminal domain, subdomain 1"/>
    <property type="match status" value="1"/>
</dbReference>
<dbReference type="InterPro" id="IPR042503">
    <property type="entry name" value="Regulatory_protein_E2_N_1"/>
</dbReference>
<evidence type="ECO:0000256" key="7">
    <source>
        <dbReference type="ARBA" id="ARBA00022705"/>
    </source>
</evidence>
<dbReference type="GO" id="GO:0003677">
    <property type="term" value="F:DNA binding"/>
    <property type="evidence" value="ECO:0007669"/>
    <property type="project" value="UniProtKB-UniRule"/>
</dbReference>
<dbReference type="InterPro" id="IPR001866">
    <property type="entry name" value="PPV_E2_N"/>
</dbReference>
<evidence type="ECO:0000256" key="9">
    <source>
        <dbReference type="ARBA" id="ARBA00023125"/>
    </source>
</evidence>
<feature type="region of interest" description="Disordered" evidence="13">
    <location>
        <begin position="208"/>
        <end position="317"/>
    </location>
</feature>
<proteinExistence type="inferred from homology"/>
<dbReference type="SUPFAM" id="SSF54957">
    <property type="entry name" value="Viral DNA-binding domain"/>
    <property type="match status" value="1"/>
</dbReference>
<dbReference type="InterPro" id="IPR033668">
    <property type="entry name" value="Reg_prot_E2"/>
</dbReference>
<name>F2VIS6_9PAPI</name>
<evidence type="ECO:0000256" key="13">
    <source>
        <dbReference type="SAM" id="MobiDB-lite"/>
    </source>
</evidence>